<feature type="region of interest" description="Disordered" evidence="1">
    <location>
        <begin position="1"/>
        <end position="29"/>
    </location>
</feature>
<protein>
    <submittedName>
        <fullName evidence="2">Uncharacterized protein</fullName>
    </submittedName>
</protein>
<accession>A0A3M8X382</accession>
<gene>
    <name evidence="2" type="ORF">EEJ42_03870</name>
</gene>
<evidence type="ECO:0000256" key="1">
    <source>
        <dbReference type="SAM" id="MobiDB-lite"/>
    </source>
</evidence>
<organism evidence="2 3">
    <name type="scientific">Streptomyces botrytidirepellens</name>
    <dbReference type="NCBI Taxonomy" id="2486417"/>
    <lineage>
        <taxon>Bacteria</taxon>
        <taxon>Bacillati</taxon>
        <taxon>Actinomycetota</taxon>
        <taxon>Actinomycetes</taxon>
        <taxon>Kitasatosporales</taxon>
        <taxon>Streptomycetaceae</taxon>
        <taxon>Streptomyces</taxon>
    </lineage>
</organism>
<feature type="region of interest" description="Disordered" evidence="1">
    <location>
        <begin position="85"/>
        <end position="124"/>
    </location>
</feature>
<dbReference type="RefSeq" id="WP_123098604.1">
    <property type="nucleotide sequence ID" value="NZ_RIBZ01000051.1"/>
</dbReference>
<keyword evidence="3" id="KW-1185">Reference proteome</keyword>
<evidence type="ECO:0000313" key="3">
    <source>
        <dbReference type="Proteomes" id="UP000275401"/>
    </source>
</evidence>
<feature type="compositionally biased region" description="Acidic residues" evidence="1">
    <location>
        <begin position="96"/>
        <end position="107"/>
    </location>
</feature>
<dbReference type="Proteomes" id="UP000275401">
    <property type="component" value="Unassembled WGS sequence"/>
</dbReference>
<proteinExistence type="predicted"/>
<dbReference type="AlphaFoldDB" id="A0A3M8X382"/>
<evidence type="ECO:0000313" key="2">
    <source>
        <dbReference type="EMBL" id="RNG35670.1"/>
    </source>
</evidence>
<reference evidence="2 3" key="1">
    <citation type="submission" date="2018-11" db="EMBL/GenBank/DDBJ databases">
        <title>The Potential of Streptomyces as Biocontrol Agents against the Tomato grey mould, Botrytis cinerea (Gray mold) Frontiers in Microbiology.</title>
        <authorList>
            <person name="Li D."/>
        </authorList>
    </citation>
    <scope>NUCLEOTIDE SEQUENCE [LARGE SCALE GENOMIC DNA]</scope>
    <source>
        <strain evidence="2 3">NEAU-LD23</strain>
    </source>
</reference>
<name>A0A3M8X382_9ACTN</name>
<dbReference type="EMBL" id="RIBZ01000051">
    <property type="protein sequence ID" value="RNG35670.1"/>
    <property type="molecule type" value="Genomic_DNA"/>
</dbReference>
<comment type="caution">
    <text evidence="2">The sequence shown here is derived from an EMBL/GenBank/DDBJ whole genome shotgun (WGS) entry which is preliminary data.</text>
</comment>
<sequence>MTATNGLRLLPWSSPEGKPCFLSTDSGSSRLSRRADEIEDLQLSMGAELLGHAHALLNERKADVREVRFLAERLCEALRDALRVAESRGERLPTHDDDDDGDADQTGEDAKRVSAAPQNPLSTS</sequence>
<feature type="compositionally biased region" description="Basic and acidic residues" evidence="1">
    <location>
        <begin position="85"/>
        <end position="95"/>
    </location>
</feature>